<keyword evidence="2" id="KW-0808">Transferase</keyword>
<name>A0AAW1PZN9_9CHLO</name>
<dbReference type="SUPFAM" id="SSF56112">
    <property type="entry name" value="Protein kinase-like (PK-like)"/>
    <property type="match status" value="1"/>
</dbReference>
<dbReference type="FunFam" id="1.10.510.10:FF:000571">
    <property type="entry name" value="Maternal embryonic leucine zipper kinase"/>
    <property type="match status" value="1"/>
</dbReference>
<dbReference type="Pfam" id="PF13499">
    <property type="entry name" value="EF-hand_7"/>
    <property type="match status" value="1"/>
</dbReference>
<dbReference type="Gene3D" id="1.10.238.10">
    <property type="entry name" value="EF-hand"/>
    <property type="match status" value="1"/>
</dbReference>
<evidence type="ECO:0000256" key="5">
    <source>
        <dbReference type="ARBA" id="ARBA00022840"/>
    </source>
</evidence>
<dbReference type="Proteomes" id="UP001489004">
    <property type="component" value="Unassembled WGS sequence"/>
</dbReference>
<feature type="compositionally biased region" description="Polar residues" evidence="7">
    <location>
        <begin position="600"/>
        <end position="612"/>
    </location>
</feature>
<dbReference type="PANTHER" id="PTHR24349">
    <property type="entry name" value="SERINE/THREONINE-PROTEIN KINASE"/>
    <property type="match status" value="1"/>
</dbReference>
<dbReference type="Gene3D" id="3.30.200.20">
    <property type="entry name" value="Phosphorylase Kinase, domain 1"/>
    <property type="match status" value="1"/>
</dbReference>
<keyword evidence="11" id="KW-1185">Reference proteome</keyword>
<dbReference type="GO" id="GO:0005509">
    <property type="term" value="F:calcium ion binding"/>
    <property type="evidence" value="ECO:0007669"/>
    <property type="project" value="InterPro"/>
</dbReference>
<evidence type="ECO:0000259" key="8">
    <source>
        <dbReference type="PROSITE" id="PS50011"/>
    </source>
</evidence>
<keyword evidence="1" id="KW-0723">Serine/threonine-protein kinase</keyword>
<dbReference type="PROSITE" id="PS50222">
    <property type="entry name" value="EF_HAND_2"/>
    <property type="match status" value="1"/>
</dbReference>
<dbReference type="InterPro" id="IPR011009">
    <property type="entry name" value="Kinase-like_dom_sf"/>
</dbReference>
<evidence type="ECO:0000256" key="2">
    <source>
        <dbReference type="ARBA" id="ARBA00022679"/>
    </source>
</evidence>
<dbReference type="PROSITE" id="PS50011">
    <property type="entry name" value="PROTEIN_KINASE_DOM"/>
    <property type="match status" value="1"/>
</dbReference>
<evidence type="ECO:0000256" key="6">
    <source>
        <dbReference type="PROSITE-ProRule" id="PRU10141"/>
    </source>
</evidence>
<dbReference type="CDD" id="cd00051">
    <property type="entry name" value="EFh"/>
    <property type="match status" value="1"/>
</dbReference>
<dbReference type="InterPro" id="IPR002048">
    <property type="entry name" value="EF_hand_dom"/>
</dbReference>
<evidence type="ECO:0000256" key="4">
    <source>
        <dbReference type="ARBA" id="ARBA00022777"/>
    </source>
</evidence>
<organism evidence="10 11">
    <name type="scientific">[Myrmecia] bisecta</name>
    <dbReference type="NCBI Taxonomy" id="41462"/>
    <lineage>
        <taxon>Eukaryota</taxon>
        <taxon>Viridiplantae</taxon>
        <taxon>Chlorophyta</taxon>
        <taxon>core chlorophytes</taxon>
        <taxon>Trebouxiophyceae</taxon>
        <taxon>Trebouxiales</taxon>
        <taxon>Trebouxiaceae</taxon>
        <taxon>Myrmecia</taxon>
    </lineage>
</organism>
<evidence type="ECO:0000313" key="10">
    <source>
        <dbReference type="EMBL" id="KAK9815418.1"/>
    </source>
</evidence>
<evidence type="ECO:0000259" key="9">
    <source>
        <dbReference type="PROSITE" id="PS50222"/>
    </source>
</evidence>
<evidence type="ECO:0008006" key="12">
    <source>
        <dbReference type="Google" id="ProtNLM"/>
    </source>
</evidence>
<dbReference type="GO" id="GO:0004674">
    <property type="term" value="F:protein serine/threonine kinase activity"/>
    <property type="evidence" value="ECO:0007669"/>
    <property type="project" value="UniProtKB-KW"/>
</dbReference>
<dbReference type="InterPro" id="IPR011992">
    <property type="entry name" value="EF-hand-dom_pair"/>
</dbReference>
<sequence length="623" mass="69291">MSFATRCLYRLRVNGLSTRSGALQPIRGAKRGAQKSLLDEIPVPTHNCWEKPLQPSERKFRQVRWNDGMQARFLAEQTKARKESPPPSIRSFGFATNLLSKYEVEGEPIGQGSFGAVFICRDQRTQQRYAVKMMRKRRLPSGHLEPAFVRRIQHEVDILAHLSGSLNVAHLHGVYEDGEFVDLVMELCTGGELWEHLQRQEHYTEKAAARVVREVLRAVAQCHAANVIMRDVTPKNFLFASEADDAHLKAIDFGMADYCAPGQFLSAKAGTPFYVAPEVLKQQYSLPADVWSAGVVAYQVLTGHLPFNDEDGAEISQMSTNRDVFRAILYSDIDFVGPPWDVISADAREFVQQLLQRNPDDRPTAAEALQHRWLQDDVPPDQLLSSSIVQRLQRFGTYGRLKQVALRNIARNISADSELITGLREVFQTLDTERRGALPSSSLVQALSGAGFSLSEPEMLQLMAQLTDDADEVGEVRYDDWIAAMVDWHTIQGSQDWAAWIKQAFDAFDGSGSGTINRDDLNAMLCGDVCEVPDMVEAALREADIDADGGLNLQEFEQLLRSNDAGLELFERRLQPVSLIVEQGGAEENGVLQNGVEQNGVQLGNTDQNGSGQHVADQKGVLT</sequence>
<dbReference type="InterPro" id="IPR000719">
    <property type="entry name" value="Prot_kinase_dom"/>
</dbReference>
<dbReference type="PROSITE" id="PS00107">
    <property type="entry name" value="PROTEIN_KINASE_ATP"/>
    <property type="match status" value="1"/>
</dbReference>
<evidence type="ECO:0000256" key="1">
    <source>
        <dbReference type="ARBA" id="ARBA00022527"/>
    </source>
</evidence>
<gene>
    <name evidence="10" type="ORF">WJX72_003374</name>
</gene>
<dbReference type="SUPFAM" id="SSF47473">
    <property type="entry name" value="EF-hand"/>
    <property type="match status" value="1"/>
</dbReference>
<evidence type="ECO:0000256" key="3">
    <source>
        <dbReference type="ARBA" id="ARBA00022741"/>
    </source>
</evidence>
<keyword evidence="4" id="KW-0418">Kinase</keyword>
<accession>A0AAW1PZN9</accession>
<dbReference type="Gene3D" id="1.10.510.10">
    <property type="entry name" value="Transferase(Phosphotransferase) domain 1"/>
    <property type="match status" value="1"/>
</dbReference>
<dbReference type="GO" id="GO:0005524">
    <property type="term" value="F:ATP binding"/>
    <property type="evidence" value="ECO:0007669"/>
    <property type="project" value="UniProtKB-UniRule"/>
</dbReference>
<reference evidence="10 11" key="1">
    <citation type="journal article" date="2024" name="Nat. Commun.">
        <title>Phylogenomics reveals the evolutionary origins of lichenization in chlorophyte algae.</title>
        <authorList>
            <person name="Puginier C."/>
            <person name="Libourel C."/>
            <person name="Otte J."/>
            <person name="Skaloud P."/>
            <person name="Haon M."/>
            <person name="Grisel S."/>
            <person name="Petersen M."/>
            <person name="Berrin J.G."/>
            <person name="Delaux P.M."/>
            <person name="Dal Grande F."/>
            <person name="Keller J."/>
        </authorList>
    </citation>
    <scope>NUCLEOTIDE SEQUENCE [LARGE SCALE GENOMIC DNA]</scope>
    <source>
        <strain evidence="10 11">SAG 2043</strain>
    </source>
</reference>
<protein>
    <recommendedName>
        <fullName evidence="12">Calcium-dependent protein kinase</fullName>
    </recommendedName>
</protein>
<dbReference type="Pfam" id="PF00069">
    <property type="entry name" value="Pkinase"/>
    <property type="match status" value="1"/>
</dbReference>
<dbReference type="InterPro" id="IPR017441">
    <property type="entry name" value="Protein_kinase_ATP_BS"/>
</dbReference>
<dbReference type="AlphaFoldDB" id="A0AAW1PZN9"/>
<feature type="domain" description="Protein kinase" evidence="8">
    <location>
        <begin position="103"/>
        <end position="374"/>
    </location>
</feature>
<dbReference type="SMART" id="SM00054">
    <property type="entry name" value="EFh"/>
    <property type="match status" value="3"/>
</dbReference>
<comment type="caution">
    <text evidence="10">The sequence shown here is derived from an EMBL/GenBank/DDBJ whole genome shotgun (WGS) entry which is preliminary data.</text>
</comment>
<dbReference type="InterPro" id="IPR050205">
    <property type="entry name" value="CDPK_Ser/Thr_kinases"/>
</dbReference>
<dbReference type="EMBL" id="JALJOR010000006">
    <property type="protein sequence ID" value="KAK9815418.1"/>
    <property type="molecule type" value="Genomic_DNA"/>
</dbReference>
<keyword evidence="3 6" id="KW-0547">Nucleotide-binding</keyword>
<evidence type="ECO:0000256" key="7">
    <source>
        <dbReference type="SAM" id="MobiDB-lite"/>
    </source>
</evidence>
<feature type="domain" description="EF-hand" evidence="9">
    <location>
        <begin position="531"/>
        <end position="566"/>
    </location>
</feature>
<feature type="binding site" evidence="6">
    <location>
        <position position="132"/>
    </location>
    <ligand>
        <name>ATP</name>
        <dbReference type="ChEBI" id="CHEBI:30616"/>
    </ligand>
</feature>
<keyword evidence="5 6" id="KW-0067">ATP-binding</keyword>
<feature type="region of interest" description="Disordered" evidence="7">
    <location>
        <begin position="600"/>
        <end position="623"/>
    </location>
</feature>
<proteinExistence type="predicted"/>
<dbReference type="CDD" id="cd05117">
    <property type="entry name" value="STKc_CAMK"/>
    <property type="match status" value="1"/>
</dbReference>
<evidence type="ECO:0000313" key="11">
    <source>
        <dbReference type="Proteomes" id="UP001489004"/>
    </source>
</evidence>